<dbReference type="AlphaFoldDB" id="A0A6B0Z300"/>
<accession>A0A6B0Z300</accession>
<proteinExistence type="predicted"/>
<sequence length="32" mass="3716">MDLRYGKGPLPHQLLLGTSISVPRPQDRLRDW</sequence>
<evidence type="ECO:0000313" key="1">
    <source>
        <dbReference type="EMBL" id="MXY96038.1"/>
    </source>
</evidence>
<name>A0A6B0Z300_9CHLR</name>
<reference evidence="1" key="1">
    <citation type="submission" date="2019-09" db="EMBL/GenBank/DDBJ databases">
        <title>Characterisation of the sponge microbiome using genome-centric metagenomics.</title>
        <authorList>
            <person name="Engelberts J.P."/>
            <person name="Robbins S.J."/>
            <person name="De Goeij J.M."/>
            <person name="Aranda M."/>
            <person name="Bell S.C."/>
            <person name="Webster N.S."/>
        </authorList>
    </citation>
    <scope>NUCLEOTIDE SEQUENCE</scope>
    <source>
        <strain evidence="1">SB0664_bin_27</strain>
    </source>
</reference>
<protein>
    <submittedName>
        <fullName evidence="1">Uncharacterized protein</fullName>
    </submittedName>
</protein>
<organism evidence="1">
    <name type="scientific">Caldilineaceae bacterium SB0664_bin_27</name>
    <dbReference type="NCBI Taxonomy" id="2605260"/>
    <lineage>
        <taxon>Bacteria</taxon>
        <taxon>Bacillati</taxon>
        <taxon>Chloroflexota</taxon>
        <taxon>Caldilineae</taxon>
        <taxon>Caldilineales</taxon>
        <taxon>Caldilineaceae</taxon>
    </lineage>
</organism>
<dbReference type="EMBL" id="VXRG01000185">
    <property type="protein sequence ID" value="MXY96038.1"/>
    <property type="molecule type" value="Genomic_DNA"/>
</dbReference>
<gene>
    <name evidence="1" type="ORF">F4Y42_21565</name>
</gene>
<comment type="caution">
    <text evidence="1">The sequence shown here is derived from an EMBL/GenBank/DDBJ whole genome shotgun (WGS) entry which is preliminary data.</text>
</comment>